<evidence type="ECO:0000256" key="3">
    <source>
        <dbReference type="ARBA" id="ARBA00022722"/>
    </source>
</evidence>
<proteinExistence type="inferred from homology"/>
<dbReference type="PANTHER" id="PTHR34137:SF1">
    <property type="entry name" value="EXODEOXYRIBONUCLEASE 7 SMALL SUBUNIT"/>
    <property type="match status" value="1"/>
</dbReference>
<dbReference type="Gene3D" id="1.10.287.1040">
    <property type="entry name" value="Exonuclease VII, small subunit"/>
    <property type="match status" value="1"/>
</dbReference>
<comment type="caution">
    <text evidence="7">The sequence shown here is derived from an EMBL/GenBank/DDBJ whole genome shotgun (WGS) entry which is preliminary data.</text>
</comment>
<dbReference type="GO" id="GO:0008855">
    <property type="term" value="F:exodeoxyribonuclease VII activity"/>
    <property type="evidence" value="ECO:0007669"/>
    <property type="project" value="UniProtKB-UniRule"/>
</dbReference>
<dbReference type="GO" id="GO:0009318">
    <property type="term" value="C:exodeoxyribonuclease VII complex"/>
    <property type="evidence" value="ECO:0007669"/>
    <property type="project" value="UniProtKB-UniRule"/>
</dbReference>
<dbReference type="Pfam" id="PF02609">
    <property type="entry name" value="Exonuc_VII_S"/>
    <property type="match status" value="1"/>
</dbReference>
<protein>
    <recommendedName>
        <fullName evidence="6">Exodeoxyribonuclease 7 small subunit</fullName>
        <ecNumber evidence="6">3.1.11.6</ecNumber>
    </recommendedName>
    <alternativeName>
        <fullName evidence="6">Exodeoxyribonuclease VII small subunit</fullName>
        <shortName evidence="6">Exonuclease VII small subunit</shortName>
    </alternativeName>
</protein>
<evidence type="ECO:0000256" key="2">
    <source>
        <dbReference type="ARBA" id="ARBA00022490"/>
    </source>
</evidence>
<evidence type="ECO:0000256" key="4">
    <source>
        <dbReference type="ARBA" id="ARBA00022801"/>
    </source>
</evidence>
<dbReference type="GO" id="GO:0006308">
    <property type="term" value="P:DNA catabolic process"/>
    <property type="evidence" value="ECO:0007669"/>
    <property type="project" value="UniProtKB-UniRule"/>
</dbReference>
<name>A0AAJ1MK44_9SPIO</name>
<dbReference type="EC" id="3.1.11.6" evidence="6"/>
<evidence type="ECO:0000256" key="1">
    <source>
        <dbReference type="ARBA" id="ARBA00009998"/>
    </source>
</evidence>
<comment type="subcellular location">
    <subcellularLocation>
        <location evidence="6">Cytoplasm</location>
    </subcellularLocation>
</comment>
<dbReference type="SUPFAM" id="SSF116842">
    <property type="entry name" value="XseB-like"/>
    <property type="match status" value="1"/>
</dbReference>
<keyword evidence="5 6" id="KW-0269">Exonuclease</keyword>
<dbReference type="NCBIfam" id="TIGR01280">
    <property type="entry name" value="xseB"/>
    <property type="match status" value="1"/>
</dbReference>
<dbReference type="InterPro" id="IPR037004">
    <property type="entry name" value="Exonuc_VII_ssu_sf"/>
</dbReference>
<reference evidence="7 8" key="1">
    <citation type="submission" date="2022-12" db="EMBL/GenBank/DDBJ databases">
        <title>Metagenome assembled genome from gulf of manar.</title>
        <authorList>
            <person name="Kohli P."/>
            <person name="Pk S."/>
            <person name="Venkata Ramana C."/>
            <person name="Sasikala C."/>
        </authorList>
    </citation>
    <scope>NUCLEOTIDE SEQUENCE [LARGE SCALE GENOMIC DNA]</scope>
    <source>
        <strain evidence="7">JB008</strain>
    </source>
</reference>
<comment type="function">
    <text evidence="6">Bidirectionally degrades single-stranded DNA into large acid-insoluble oligonucleotides, which are then degraded further into small acid-soluble oligonucleotides.</text>
</comment>
<dbReference type="PANTHER" id="PTHR34137">
    <property type="entry name" value="EXODEOXYRIBONUCLEASE 7 SMALL SUBUNIT"/>
    <property type="match status" value="1"/>
</dbReference>
<accession>A0AAJ1MK44</accession>
<dbReference type="HAMAP" id="MF_00337">
    <property type="entry name" value="Exonuc_7_S"/>
    <property type="match status" value="1"/>
</dbReference>
<dbReference type="GO" id="GO:0005829">
    <property type="term" value="C:cytosol"/>
    <property type="evidence" value="ECO:0007669"/>
    <property type="project" value="TreeGrafter"/>
</dbReference>
<evidence type="ECO:0000313" key="7">
    <source>
        <dbReference type="EMBL" id="MDC7228198.1"/>
    </source>
</evidence>
<evidence type="ECO:0000313" key="8">
    <source>
        <dbReference type="Proteomes" id="UP001221217"/>
    </source>
</evidence>
<dbReference type="EMBL" id="JAQQAL010000042">
    <property type="protein sequence ID" value="MDC7228198.1"/>
    <property type="molecule type" value="Genomic_DNA"/>
</dbReference>
<dbReference type="InterPro" id="IPR003761">
    <property type="entry name" value="Exonuc_VII_S"/>
</dbReference>
<comment type="similarity">
    <text evidence="1 6">Belongs to the XseB family.</text>
</comment>
<dbReference type="AlphaFoldDB" id="A0AAJ1MK44"/>
<dbReference type="Proteomes" id="UP001221217">
    <property type="component" value="Unassembled WGS sequence"/>
</dbReference>
<evidence type="ECO:0000256" key="6">
    <source>
        <dbReference type="HAMAP-Rule" id="MF_00337"/>
    </source>
</evidence>
<evidence type="ECO:0000256" key="5">
    <source>
        <dbReference type="ARBA" id="ARBA00022839"/>
    </source>
</evidence>
<keyword evidence="2 6" id="KW-0963">Cytoplasm</keyword>
<comment type="catalytic activity">
    <reaction evidence="6">
        <text>Exonucleolytic cleavage in either 5'- to 3'- or 3'- to 5'-direction to yield nucleoside 5'-phosphates.</text>
        <dbReference type="EC" id="3.1.11.6"/>
    </reaction>
</comment>
<organism evidence="7 8">
    <name type="scientific">Candidatus Thalassospirochaeta sargassi</name>
    <dbReference type="NCBI Taxonomy" id="3119039"/>
    <lineage>
        <taxon>Bacteria</taxon>
        <taxon>Pseudomonadati</taxon>
        <taxon>Spirochaetota</taxon>
        <taxon>Spirochaetia</taxon>
        <taxon>Spirochaetales</taxon>
        <taxon>Spirochaetaceae</taxon>
        <taxon>Candidatus Thalassospirochaeta</taxon>
    </lineage>
</organism>
<keyword evidence="4 6" id="KW-0378">Hydrolase</keyword>
<keyword evidence="3 6" id="KW-0540">Nuclease</keyword>
<gene>
    <name evidence="6 7" type="primary">xseB</name>
    <name evidence="7" type="ORF">PQJ61_15660</name>
</gene>
<comment type="subunit">
    <text evidence="6">Heterooligomer composed of large and small subunits.</text>
</comment>
<sequence length="77" mass="8882">MKKFEERLSRLEEINTAIKGGGDLDESLKLFEEGVKLAKSLEKDLIKVERRIEILVNEPVKEEGEEPNLELFPELND</sequence>